<reference evidence="1" key="2">
    <citation type="submission" date="2021-01" db="EMBL/GenBank/DDBJ databases">
        <authorList>
            <person name="Schikora-Tamarit M.A."/>
        </authorList>
    </citation>
    <scope>NUCLEOTIDE SEQUENCE</scope>
    <source>
        <strain evidence="1">CBS6075</strain>
    </source>
</reference>
<keyword evidence="2" id="KW-1185">Reference proteome</keyword>
<evidence type="ECO:0000313" key="2">
    <source>
        <dbReference type="Proteomes" id="UP000769157"/>
    </source>
</evidence>
<name>A0A9P8PEH7_9ASCO</name>
<dbReference type="RefSeq" id="XP_046063812.1">
    <property type="nucleotide sequence ID" value="XM_046209048.1"/>
</dbReference>
<comment type="caution">
    <text evidence="1">The sequence shown here is derived from an EMBL/GenBank/DDBJ whole genome shotgun (WGS) entry which is preliminary data.</text>
</comment>
<proteinExistence type="predicted"/>
<protein>
    <submittedName>
        <fullName evidence="1">Uncharacterized protein</fullName>
    </submittedName>
</protein>
<reference evidence="1" key="1">
    <citation type="journal article" date="2021" name="Open Biol.">
        <title>Shared evolutionary footprints suggest mitochondrial oxidative damage underlies multiple complex I losses in fungi.</title>
        <authorList>
            <person name="Schikora-Tamarit M.A."/>
            <person name="Marcet-Houben M."/>
            <person name="Nosek J."/>
            <person name="Gabaldon T."/>
        </authorList>
    </citation>
    <scope>NUCLEOTIDE SEQUENCE</scope>
    <source>
        <strain evidence="1">CBS6075</strain>
    </source>
</reference>
<dbReference type="OrthoDB" id="10588813at2759"/>
<organism evidence="1 2">
    <name type="scientific">Ogataea philodendri</name>
    <dbReference type="NCBI Taxonomy" id="1378263"/>
    <lineage>
        <taxon>Eukaryota</taxon>
        <taxon>Fungi</taxon>
        <taxon>Dikarya</taxon>
        <taxon>Ascomycota</taxon>
        <taxon>Saccharomycotina</taxon>
        <taxon>Pichiomycetes</taxon>
        <taxon>Pichiales</taxon>
        <taxon>Pichiaceae</taxon>
        <taxon>Ogataea</taxon>
    </lineage>
</organism>
<evidence type="ECO:0000313" key="1">
    <source>
        <dbReference type="EMBL" id="KAH3670387.1"/>
    </source>
</evidence>
<dbReference type="EMBL" id="JAEUBE010000087">
    <property type="protein sequence ID" value="KAH3670387.1"/>
    <property type="molecule type" value="Genomic_DNA"/>
</dbReference>
<dbReference type="GeneID" id="70232870"/>
<dbReference type="AlphaFoldDB" id="A0A9P8PEH7"/>
<sequence length="74" mass="7615">MMCLGRFTALAPGVTKMVCVSSKIRAGPGTTSPIFRSDMKYTLDGMLPSSNATTCSLTSTPLATGCCGMVSKSS</sequence>
<dbReference type="Proteomes" id="UP000769157">
    <property type="component" value="Unassembled WGS sequence"/>
</dbReference>
<accession>A0A9P8PEH7</accession>
<gene>
    <name evidence="1" type="ORF">OGAPHI_000902</name>
</gene>